<feature type="domain" description="Tim44-like" evidence="17">
    <location>
        <begin position="217"/>
        <end position="366"/>
    </location>
</feature>
<dbReference type="GO" id="GO:0005743">
    <property type="term" value="C:mitochondrial inner membrane"/>
    <property type="evidence" value="ECO:0007669"/>
    <property type="project" value="UniProtKB-SubCell"/>
</dbReference>
<evidence type="ECO:0000259" key="17">
    <source>
        <dbReference type="SMART" id="SM00978"/>
    </source>
</evidence>
<evidence type="ECO:0000256" key="15">
    <source>
        <dbReference type="ARBA" id="ARBA00074309"/>
    </source>
</evidence>
<dbReference type="SMART" id="SM00978">
    <property type="entry name" value="Tim44"/>
    <property type="match status" value="1"/>
</dbReference>
<dbReference type="InterPro" id="IPR017303">
    <property type="entry name" value="Tim44"/>
</dbReference>
<dbReference type="InterPro" id="IPR032710">
    <property type="entry name" value="NTF2-like_dom_sf"/>
</dbReference>
<organism evidence="18 19">
    <name type="scientific">Cephus cinctus</name>
    <name type="common">Wheat stem sawfly</name>
    <dbReference type="NCBI Taxonomy" id="211228"/>
    <lineage>
        <taxon>Eukaryota</taxon>
        <taxon>Metazoa</taxon>
        <taxon>Ecdysozoa</taxon>
        <taxon>Arthropoda</taxon>
        <taxon>Hexapoda</taxon>
        <taxon>Insecta</taxon>
        <taxon>Pterygota</taxon>
        <taxon>Neoptera</taxon>
        <taxon>Endopterygota</taxon>
        <taxon>Hymenoptera</taxon>
        <taxon>Cephoidea</taxon>
        <taxon>Cephidae</taxon>
        <taxon>Cephus</taxon>
    </lineage>
</organism>
<dbReference type="GO" id="GO:0005524">
    <property type="term" value="F:ATP binding"/>
    <property type="evidence" value="ECO:0007669"/>
    <property type="project" value="UniProtKB-KW"/>
</dbReference>
<evidence type="ECO:0000256" key="14">
    <source>
        <dbReference type="ARBA" id="ARBA00063163"/>
    </source>
</evidence>
<dbReference type="GeneID" id="107264043"/>
<keyword evidence="3" id="KW-0813">Transport</keyword>
<gene>
    <name evidence="19 20" type="primary">LOC107264043</name>
</gene>
<reference evidence="19 20" key="1">
    <citation type="submission" date="2025-04" db="UniProtKB">
        <authorList>
            <consortium name="RefSeq"/>
        </authorList>
    </citation>
    <scope>IDENTIFICATION</scope>
</reference>
<accession>A0AAJ7R9W8</accession>
<dbReference type="RefSeq" id="XP_024937045.1">
    <property type="nucleotide sequence ID" value="XM_025081277.1"/>
</dbReference>
<evidence type="ECO:0000313" key="18">
    <source>
        <dbReference type="Proteomes" id="UP000694920"/>
    </source>
</evidence>
<feature type="region of interest" description="Disordered" evidence="16">
    <location>
        <begin position="1"/>
        <end position="20"/>
    </location>
</feature>
<evidence type="ECO:0000256" key="4">
    <source>
        <dbReference type="ARBA" id="ARBA00022553"/>
    </source>
</evidence>
<dbReference type="InterPro" id="IPR039544">
    <property type="entry name" value="Tim44-like"/>
</dbReference>
<evidence type="ECO:0000256" key="6">
    <source>
        <dbReference type="ARBA" id="ARBA00022792"/>
    </source>
</evidence>
<dbReference type="InterPro" id="IPR007379">
    <property type="entry name" value="Tim44-like_dom"/>
</dbReference>
<keyword evidence="7" id="KW-0067">ATP-binding</keyword>
<dbReference type="GO" id="GO:0051087">
    <property type="term" value="F:protein-folding chaperone binding"/>
    <property type="evidence" value="ECO:0007669"/>
    <property type="project" value="InterPro"/>
</dbReference>
<keyword evidence="18" id="KW-1185">Reference proteome</keyword>
<evidence type="ECO:0000256" key="13">
    <source>
        <dbReference type="ARBA" id="ARBA00057148"/>
    </source>
</evidence>
<keyword evidence="8" id="KW-0653">Protein transport</keyword>
<comment type="function">
    <text evidence="13">Essential component of the PAM complex, a complex required for the translocation of transit peptide-containing proteins from the inner membrane into the mitochondrial matrix in an ATP-dependent manner. Recruits mitochondrial HSP70 to drive protein translocation into the matrix using ATP as an energy source.</text>
</comment>
<keyword evidence="10" id="KW-0811">Translocation</keyword>
<evidence type="ECO:0000256" key="2">
    <source>
        <dbReference type="ARBA" id="ARBA00009597"/>
    </source>
</evidence>
<evidence type="ECO:0000256" key="10">
    <source>
        <dbReference type="ARBA" id="ARBA00023010"/>
    </source>
</evidence>
<evidence type="ECO:0000313" key="19">
    <source>
        <dbReference type="RefSeq" id="XP_024937045.1"/>
    </source>
</evidence>
<evidence type="ECO:0000256" key="11">
    <source>
        <dbReference type="ARBA" id="ARBA00023128"/>
    </source>
</evidence>
<keyword evidence="12" id="KW-0472">Membrane</keyword>
<evidence type="ECO:0000256" key="16">
    <source>
        <dbReference type="SAM" id="MobiDB-lite"/>
    </source>
</evidence>
<keyword evidence="9" id="KW-0809">Transit peptide</keyword>
<dbReference type="RefSeq" id="XP_024937046.1">
    <property type="nucleotide sequence ID" value="XM_025081278.1"/>
</dbReference>
<proteinExistence type="inferred from homology"/>
<dbReference type="Proteomes" id="UP000694920">
    <property type="component" value="Unplaced"/>
</dbReference>
<keyword evidence="6" id="KW-0999">Mitochondrion inner membrane</keyword>
<evidence type="ECO:0000256" key="9">
    <source>
        <dbReference type="ARBA" id="ARBA00022946"/>
    </source>
</evidence>
<comment type="subcellular location">
    <subcellularLocation>
        <location evidence="1">Mitochondrion inner membrane</location>
        <topology evidence="1">Peripheral membrane protein</topology>
        <orientation evidence="1">Matrix side</orientation>
    </subcellularLocation>
</comment>
<dbReference type="PANTHER" id="PTHR10721">
    <property type="entry name" value="MITOCHONDRIAL IMPORT INNER MEMBRANE TRANSLOCASE SUBUNIT TIM44"/>
    <property type="match status" value="1"/>
</dbReference>
<keyword evidence="4" id="KW-0597">Phosphoprotein</keyword>
<evidence type="ECO:0000256" key="8">
    <source>
        <dbReference type="ARBA" id="ARBA00022927"/>
    </source>
</evidence>
<dbReference type="GO" id="GO:0030150">
    <property type="term" value="P:protein import into mitochondrial matrix"/>
    <property type="evidence" value="ECO:0007669"/>
    <property type="project" value="InterPro"/>
</dbReference>
<evidence type="ECO:0000256" key="5">
    <source>
        <dbReference type="ARBA" id="ARBA00022741"/>
    </source>
</evidence>
<dbReference type="Gene3D" id="3.10.450.240">
    <property type="match status" value="1"/>
</dbReference>
<protein>
    <recommendedName>
        <fullName evidence="15">Mitochondrial import inner membrane translocase subunit TIM44</fullName>
    </recommendedName>
</protein>
<evidence type="ECO:0000313" key="20">
    <source>
        <dbReference type="RefSeq" id="XP_024937046.1"/>
    </source>
</evidence>
<comment type="subunit">
    <text evidence="14">Probable component of the PAM complex at least composed of a mitochondrial HSP70 protein, GRPEL1 or GRPEL2, TIMM44, TIMM16/PAM16 and TIMM14/DNAJC19. The complex interacts with the TIMM23 component of the TIM23 complex. Interacts with SLC25A4/ANT1 and SLC25A5/ANT2; leading to inhibit the presequence translocase TIMM23, thereby promoting stabilization of PINK1.</text>
</comment>
<keyword evidence="11" id="KW-0496">Mitochondrion</keyword>
<dbReference type="AlphaFoldDB" id="A0AAJ7R9W8"/>
<dbReference type="SUPFAM" id="SSF54427">
    <property type="entry name" value="NTF2-like"/>
    <property type="match status" value="1"/>
</dbReference>
<evidence type="ECO:0000256" key="3">
    <source>
        <dbReference type="ARBA" id="ARBA00022448"/>
    </source>
</evidence>
<keyword evidence="5" id="KW-0547">Nucleotide-binding</keyword>
<dbReference type="FunFam" id="3.10.450.240:FF:000001">
    <property type="entry name" value="Mitochondrial import inner membrane translocase subunit TIM44"/>
    <property type="match status" value="1"/>
</dbReference>
<name>A0AAJ7R9W8_CEPCN</name>
<comment type="similarity">
    <text evidence="2">Belongs to the Tim44 family.</text>
</comment>
<dbReference type="Pfam" id="PF04280">
    <property type="entry name" value="Tim44"/>
    <property type="match status" value="1"/>
</dbReference>
<dbReference type="PIRSF" id="PIRSF037871">
    <property type="entry name" value="TIM44"/>
    <property type="match status" value="1"/>
</dbReference>
<dbReference type="PANTHER" id="PTHR10721:SF1">
    <property type="entry name" value="MITOCHONDRIAL IMPORT INNER MEMBRANE TRANSLOCASE SUBUNIT TIM44"/>
    <property type="match status" value="1"/>
</dbReference>
<evidence type="ECO:0000256" key="1">
    <source>
        <dbReference type="ARBA" id="ARBA00004443"/>
    </source>
</evidence>
<evidence type="ECO:0000256" key="12">
    <source>
        <dbReference type="ARBA" id="ARBA00023136"/>
    </source>
</evidence>
<evidence type="ECO:0000256" key="7">
    <source>
        <dbReference type="ARBA" id="ARBA00022840"/>
    </source>
</evidence>
<sequence>MKESLKKFREEAEKLEHSDALKSARQKFHSVESEANKGSEVFKEKLDSLKEKVHEVIEEASKSELGKKAGQITEEISKSAKDAAETITEKSQALGKTGAFQTISQTAEAVRKELDQHGIQGRVYVPPRKLRKRVEVLVNAEDRPIEANEEATGVELHKDSKFYQSWQNFKDHNPYVNKVLDWKIKYEESDNPVIRASRLLTDKVSDIMGGLFQKTELSETLTEICKLDPSFDKAKFLRDCETDIIPNILEAMVRGDLEILKDWCHEAPYNLIAQPLQQAKKLGLYLDNKILDIDNVDLVMGKVMEQGPVLIISFQSQQIMCVRNSENKVVEGDPEKVMRVNYVWVLCRDPTELNPRAAWRLLDLSANSSEQFV</sequence>